<feature type="chain" id="PRO_5029521631" description="Fibronectin type-III domain-containing protein" evidence="1">
    <location>
        <begin position="23"/>
        <end position="416"/>
    </location>
</feature>
<accession>A0A7L4ZLE8</accession>
<evidence type="ECO:0008006" key="4">
    <source>
        <dbReference type="Google" id="ProtNLM"/>
    </source>
</evidence>
<evidence type="ECO:0000256" key="1">
    <source>
        <dbReference type="SAM" id="SignalP"/>
    </source>
</evidence>
<dbReference type="InterPro" id="IPR013783">
    <property type="entry name" value="Ig-like_fold"/>
</dbReference>
<protein>
    <recommendedName>
        <fullName evidence="4">Fibronectin type-III domain-containing protein</fullName>
    </recommendedName>
</protein>
<dbReference type="Gene3D" id="2.60.40.10">
    <property type="entry name" value="Immunoglobulins"/>
    <property type="match status" value="1"/>
</dbReference>
<gene>
    <name evidence="2" type="ORF">IMCC3317_28410</name>
</gene>
<dbReference type="Gene3D" id="2.120.10.30">
    <property type="entry name" value="TolB, C-terminal domain"/>
    <property type="match status" value="1"/>
</dbReference>
<feature type="signal peptide" evidence="1">
    <location>
        <begin position="1"/>
        <end position="22"/>
    </location>
</feature>
<proteinExistence type="predicted"/>
<sequence>MKKFSFTLLTVLLILSSCTSSDENSENTNTNQNPVNDFSTLQVNFDLTAEEGSCFDLTYANSACRDHICIKWNSVQGADNYKVFASDAINGTYTLLETVTETYYSSVDFEFNTPYFFYVVAYSNIHGDGLASETLELERCQTYVASEVITSIVGPERVNSTDLMNNKLFVAYETNNGGSNLLIIDASTGSLLSMFNNSLFNDAKLVRVNSNEDIYVLDNNHKRIRRFNSQTQDVYSESIQTSVRINHFDVDKIQNRLFINKQNSLTIEVYDADFNVLTPISISADYNRINGITYGADNKLYILVSTVASTKNSLLVYSSQGVLLNVYTEPFADRVTKIFQVDSQGHLYSLEWTSTEYLIKHVMEENSINIISSITQMTSYPTVYNIVSVDDTYNVFIVATNHSANPLKIIKFEPSN</sequence>
<dbReference type="RefSeq" id="WP_160130085.1">
    <property type="nucleotide sequence ID" value="NZ_CP019288.1"/>
</dbReference>
<dbReference type="Proteomes" id="UP000464657">
    <property type="component" value="Chromosome"/>
</dbReference>
<evidence type="ECO:0000313" key="3">
    <source>
        <dbReference type="Proteomes" id="UP000464657"/>
    </source>
</evidence>
<dbReference type="PROSITE" id="PS51257">
    <property type="entry name" value="PROKAR_LIPOPROTEIN"/>
    <property type="match status" value="1"/>
</dbReference>
<evidence type="ECO:0000313" key="2">
    <source>
        <dbReference type="EMBL" id="QHI37462.1"/>
    </source>
</evidence>
<keyword evidence="1" id="KW-0732">Signal</keyword>
<dbReference type="AlphaFoldDB" id="A0A7L4ZLE8"/>
<name>A0A7L4ZLE8_9FLAO</name>
<reference evidence="2 3" key="1">
    <citation type="journal article" date="2013" name="Int. J. Syst. Evol. Microbiol.">
        <title>Kordia antarctica sp. nov., isolated from Antarctic seawater.</title>
        <authorList>
            <person name="Baek K."/>
            <person name="Choi A."/>
            <person name="Kang I."/>
            <person name="Lee K."/>
            <person name="Cho J.C."/>
        </authorList>
    </citation>
    <scope>NUCLEOTIDE SEQUENCE [LARGE SCALE GENOMIC DNA]</scope>
    <source>
        <strain evidence="2 3">IMCC3317</strain>
    </source>
</reference>
<dbReference type="EMBL" id="CP019288">
    <property type="protein sequence ID" value="QHI37462.1"/>
    <property type="molecule type" value="Genomic_DNA"/>
</dbReference>
<keyword evidence="3" id="KW-1185">Reference proteome</keyword>
<dbReference type="InterPro" id="IPR036116">
    <property type="entry name" value="FN3_sf"/>
</dbReference>
<dbReference type="SUPFAM" id="SSF101898">
    <property type="entry name" value="NHL repeat"/>
    <property type="match status" value="1"/>
</dbReference>
<dbReference type="InterPro" id="IPR011042">
    <property type="entry name" value="6-blade_b-propeller_TolB-like"/>
</dbReference>
<dbReference type="KEGG" id="kan:IMCC3317_28410"/>
<organism evidence="2 3">
    <name type="scientific">Kordia antarctica</name>
    <dbReference type="NCBI Taxonomy" id="1218801"/>
    <lineage>
        <taxon>Bacteria</taxon>
        <taxon>Pseudomonadati</taxon>
        <taxon>Bacteroidota</taxon>
        <taxon>Flavobacteriia</taxon>
        <taxon>Flavobacteriales</taxon>
        <taxon>Flavobacteriaceae</taxon>
        <taxon>Kordia</taxon>
    </lineage>
</organism>
<dbReference type="SUPFAM" id="SSF49265">
    <property type="entry name" value="Fibronectin type III"/>
    <property type="match status" value="1"/>
</dbReference>